<evidence type="ECO:0000313" key="3">
    <source>
        <dbReference type="Proteomes" id="UP001596099"/>
    </source>
</evidence>
<reference evidence="2 3" key="1">
    <citation type="journal article" date="2019" name="Int. J. Syst. Evol. Microbiol.">
        <title>The Global Catalogue of Microorganisms (GCM) 10K type strain sequencing project: providing services to taxonomists for standard genome sequencing and annotation.</title>
        <authorList>
            <consortium name="The Broad Institute Genomics Platform"/>
            <consortium name="The Broad Institute Genome Sequencing Center for Infectious Disease"/>
            <person name="Wu L."/>
            <person name="Ma J."/>
        </authorList>
    </citation>
    <scope>NUCLEOTIDE SEQUENCE [LARGE SCALE GENOMIC DNA]</scope>
    <source>
        <strain evidence="2 3">CGMCC 1.12543</strain>
    </source>
</reference>
<proteinExistence type="predicted"/>
<dbReference type="AlphaFoldDB" id="A0ABD5RL92"/>
<dbReference type="InterPro" id="IPR043519">
    <property type="entry name" value="NT_sf"/>
</dbReference>
<dbReference type="Pfam" id="PF10706">
    <property type="entry name" value="Aminoglyc_resit"/>
    <property type="match status" value="1"/>
</dbReference>
<protein>
    <submittedName>
        <fullName evidence="2">Nucleotidyltransferase domain-containing protein</fullName>
    </submittedName>
</protein>
<accession>A0ABD5RL92</accession>
<comment type="caution">
    <text evidence="2">The sequence shown here is derived from an EMBL/GenBank/DDBJ whole genome shotgun (WGS) entry which is preliminary data.</text>
</comment>
<sequence length="179" mass="19566">MTFSSSAPHRDALLALCDRLPSDLPWAVTASENLALRGFDVSPGDVDLATTADGVYRIEELFSDHVTRDVVPPEEAETETIRSHFGALSLHGTEVELMGDVEHHIDGEWVADPPVAEVREFRTVEGREVPVIPLDVEAAGYRARGEPDRAAAIEARLEAARDEDAERATNSAVPEEARR</sequence>
<feature type="region of interest" description="Disordered" evidence="1">
    <location>
        <begin position="160"/>
        <end position="179"/>
    </location>
</feature>
<dbReference type="InterPro" id="IPR019646">
    <property type="entry name" value="Aminoglyc_AdlTrfase"/>
</dbReference>
<dbReference type="SUPFAM" id="SSF81301">
    <property type="entry name" value="Nucleotidyltransferase"/>
    <property type="match status" value="1"/>
</dbReference>
<name>A0ABD5RL92_9EURY</name>
<gene>
    <name evidence="2" type="ORF">ACFPYI_08730</name>
</gene>
<organism evidence="2 3">
    <name type="scientific">Halomarina salina</name>
    <dbReference type="NCBI Taxonomy" id="1872699"/>
    <lineage>
        <taxon>Archaea</taxon>
        <taxon>Methanobacteriati</taxon>
        <taxon>Methanobacteriota</taxon>
        <taxon>Stenosarchaea group</taxon>
        <taxon>Halobacteria</taxon>
        <taxon>Halobacteriales</taxon>
        <taxon>Natronomonadaceae</taxon>
        <taxon>Halomarina</taxon>
    </lineage>
</organism>
<dbReference type="Gene3D" id="3.30.460.40">
    <property type="match status" value="1"/>
</dbReference>
<evidence type="ECO:0000313" key="2">
    <source>
        <dbReference type="EMBL" id="MFC5971411.1"/>
    </source>
</evidence>
<keyword evidence="3" id="KW-1185">Reference proteome</keyword>
<dbReference type="RefSeq" id="WP_247414308.1">
    <property type="nucleotide sequence ID" value="NZ_JALLGW010000001.1"/>
</dbReference>
<dbReference type="EMBL" id="JBHSQH010000001">
    <property type="protein sequence ID" value="MFC5971411.1"/>
    <property type="molecule type" value="Genomic_DNA"/>
</dbReference>
<evidence type="ECO:0000256" key="1">
    <source>
        <dbReference type="SAM" id="MobiDB-lite"/>
    </source>
</evidence>
<dbReference type="Proteomes" id="UP001596099">
    <property type="component" value="Unassembled WGS sequence"/>
</dbReference>